<proteinExistence type="predicted"/>
<comment type="caution">
    <text evidence="1">The sequence shown here is derived from an EMBL/GenBank/DDBJ whole genome shotgun (WGS) entry which is preliminary data.</text>
</comment>
<gene>
    <name evidence="1" type="ORF">BTGOE4_34320</name>
</gene>
<protein>
    <submittedName>
        <fullName evidence="1">Uncharacterized protein</fullName>
    </submittedName>
</protein>
<reference evidence="1 2" key="1">
    <citation type="submission" date="2016-04" db="EMBL/GenBank/DDBJ databases">
        <title>Bacillus thuringiensis and Bacillus weihenstephanensis as novel biocontrol agents of wilt causing Verticillium species.</title>
        <authorList>
            <person name="Hollensteiner J."/>
            <person name="Wemheuer F."/>
            <person name="Harting R."/>
            <person name="Kolarzyk A."/>
            <person name="Diaz-Valerio S."/>
            <person name="Poehlein A."/>
            <person name="Brzuszkiewicz E."/>
            <person name="Nesemann K."/>
            <person name="Braus-Stromeyer S."/>
            <person name="Braus G."/>
            <person name="Daniel R."/>
            <person name="Liesegang H."/>
        </authorList>
    </citation>
    <scope>NUCLEOTIDE SEQUENCE [LARGE SCALE GENOMIC DNA]</scope>
    <source>
        <strain evidence="1 2">GOE4</strain>
    </source>
</reference>
<evidence type="ECO:0000313" key="2">
    <source>
        <dbReference type="Proteomes" id="UP000175994"/>
    </source>
</evidence>
<sequence>MYIDTLGTVEKIITNEIRHKEHEDIILIWKSLEELQEKPTYPEGIISYLEEDNRNIVQFISSN</sequence>
<accession>A0A9X5N748</accession>
<dbReference type="Proteomes" id="UP000175994">
    <property type="component" value="Unassembled WGS sequence"/>
</dbReference>
<dbReference type="AlphaFoldDB" id="A0A9X5N748"/>
<dbReference type="EMBL" id="LXLI01000026">
    <property type="protein sequence ID" value="OFC91734.1"/>
    <property type="molecule type" value="Genomic_DNA"/>
</dbReference>
<organism evidence="1 2">
    <name type="scientific">Bacillus thuringiensis</name>
    <dbReference type="NCBI Taxonomy" id="1428"/>
    <lineage>
        <taxon>Bacteria</taxon>
        <taxon>Bacillati</taxon>
        <taxon>Bacillota</taxon>
        <taxon>Bacilli</taxon>
        <taxon>Bacillales</taxon>
        <taxon>Bacillaceae</taxon>
        <taxon>Bacillus</taxon>
        <taxon>Bacillus cereus group</taxon>
    </lineage>
</organism>
<evidence type="ECO:0000313" key="1">
    <source>
        <dbReference type="EMBL" id="OFC91734.1"/>
    </source>
</evidence>
<name>A0A9X5N748_BACTU</name>